<dbReference type="AlphaFoldDB" id="A0A9R1WGE5"/>
<proteinExistence type="predicted"/>
<evidence type="ECO:0000259" key="1">
    <source>
        <dbReference type="Pfam" id="PF13393"/>
    </source>
</evidence>
<protein>
    <recommendedName>
        <fullName evidence="1">Class II Histidinyl-tRNA synthetase (HisRS)-like catalytic core domain-containing protein</fullName>
    </recommendedName>
</protein>
<accession>A0A9R1WGE5</accession>
<dbReference type="GO" id="GO:0006427">
    <property type="term" value="P:histidyl-tRNA aminoacylation"/>
    <property type="evidence" value="ECO:0000318"/>
    <property type="project" value="GO_Central"/>
</dbReference>
<dbReference type="InterPro" id="IPR045864">
    <property type="entry name" value="aa-tRNA-synth_II/BPL/LPL"/>
</dbReference>
<comment type="caution">
    <text evidence="2">The sequence shown here is derived from an EMBL/GenBank/DDBJ whole genome shotgun (WGS) entry which is preliminary data.</text>
</comment>
<dbReference type="PANTHER" id="PTHR11476:SF7">
    <property type="entry name" value="HISTIDINE--TRNA LIGASE"/>
    <property type="match status" value="1"/>
</dbReference>
<dbReference type="GO" id="GO:0032543">
    <property type="term" value="P:mitochondrial translation"/>
    <property type="evidence" value="ECO:0000318"/>
    <property type="project" value="GO_Central"/>
</dbReference>
<reference evidence="2 3" key="1">
    <citation type="journal article" date="2017" name="Nat. Commun.">
        <title>Genome assembly with in vitro proximity ligation data and whole-genome triplication in lettuce.</title>
        <authorList>
            <person name="Reyes-Chin-Wo S."/>
            <person name="Wang Z."/>
            <person name="Yang X."/>
            <person name="Kozik A."/>
            <person name="Arikit S."/>
            <person name="Song C."/>
            <person name="Xia L."/>
            <person name="Froenicke L."/>
            <person name="Lavelle D.O."/>
            <person name="Truco M.J."/>
            <person name="Xia R."/>
            <person name="Zhu S."/>
            <person name="Xu C."/>
            <person name="Xu H."/>
            <person name="Xu X."/>
            <person name="Cox K."/>
            <person name="Korf I."/>
            <person name="Meyers B.C."/>
            <person name="Michelmore R.W."/>
        </authorList>
    </citation>
    <scope>NUCLEOTIDE SEQUENCE [LARGE SCALE GENOMIC DNA]</scope>
    <source>
        <strain evidence="3">cv. Salinas</strain>
        <tissue evidence="2">Seedlings</tissue>
    </source>
</reference>
<feature type="domain" description="Class II Histidinyl-tRNA synthetase (HisRS)-like catalytic core" evidence="1">
    <location>
        <begin position="346"/>
        <end position="517"/>
    </location>
</feature>
<organism evidence="2 3">
    <name type="scientific">Lactuca sativa</name>
    <name type="common">Garden lettuce</name>
    <dbReference type="NCBI Taxonomy" id="4236"/>
    <lineage>
        <taxon>Eukaryota</taxon>
        <taxon>Viridiplantae</taxon>
        <taxon>Streptophyta</taxon>
        <taxon>Embryophyta</taxon>
        <taxon>Tracheophyta</taxon>
        <taxon>Spermatophyta</taxon>
        <taxon>Magnoliopsida</taxon>
        <taxon>eudicotyledons</taxon>
        <taxon>Gunneridae</taxon>
        <taxon>Pentapetalae</taxon>
        <taxon>asterids</taxon>
        <taxon>campanulids</taxon>
        <taxon>Asterales</taxon>
        <taxon>Asteraceae</taxon>
        <taxon>Cichorioideae</taxon>
        <taxon>Cichorieae</taxon>
        <taxon>Lactucinae</taxon>
        <taxon>Lactuca</taxon>
    </lineage>
</organism>
<dbReference type="Proteomes" id="UP000235145">
    <property type="component" value="Unassembled WGS sequence"/>
</dbReference>
<dbReference type="EMBL" id="NBSK02000001">
    <property type="protein sequence ID" value="KAJ0226252.1"/>
    <property type="molecule type" value="Genomic_DNA"/>
</dbReference>
<dbReference type="Pfam" id="PF13393">
    <property type="entry name" value="tRNA-synt_His"/>
    <property type="match status" value="1"/>
</dbReference>
<keyword evidence="3" id="KW-1185">Reference proteome</keyword>
<dbReference type="Gene3D" id="3.30.930.10">
    <property type="entry name" value="Bira Bifunctional Protein, Domain 2"/>
    <property type="match status" value="1"/>
</dbReference>
<name>A0A9R1WGE5_LACSA</name>
<dbReference type="InterPro" id="IPR041715">
    <property type="entry name" value="HisRS-like_core"/>
</dbReference>
<dbReference type="CDD" id="cd00773">
    <property type="entry name" value="HisRS-like_core"/>
    <property type="match status" value="1"/>
</dbReference>
<dbReference type="SUPFAM" id="SSF55681">
    <property type="entry name" value="Class II aaRS and biotin synthetases"/>
    <property type="match status" value="1"/>
</dbReference>
<dbReference type="PANTHER" id="PTHR11476">
    <property type="entry name" value="HISTIDYL-TRNA SYNTHETASE"/>
    <property type="match status" value="1"/>
</dbReference>
<dbReference type="GO" id="GO:0005829">
    <property type="term" value="C:cytosol"/>
    <property type="evidence" value="ECO:0000318"/>
    <property type="project" value="GO_Central"/>
</dbReference>
<dbReference type="GO" id="GO:0003723">
    <property type="term" value="F:RNA binding"/>
    <property type="evidence" value="ECO:0000318"/>
    <property type="project" value="GO_Central"/>
</dbReference>
<dbReference type="GO" id="GO:0004821">
    <property type="term" value="F:histidine-tRNA ligase activity"/>
    <property type="evidence" value="ECO:0000318"/>
    <property type="project" value="GO_Central"/>
</dbReference>
<gene>
    <name evidence="2" type="ORF">LSAT_V11C100011650</name>
</gene>
<evidence type="ECO:0000313" key="2">
    <source>
        <dbReference type="EMBL" id="KAJ0226252.1"/>
    </source>
</evidence>
<sequence>MTKNFPELGLRKEDCVEGSWIDYVIYWAYFNNTTEDTVKVNFTDRGALLDHTASSLAPVADAVAALSCEALKADTSTAFSFTDSGDGCSDKDVTYVSSVMKCDQVDNIPIVHGRLRSLYKSVHSSTRIAVNSSTPFANGNGSVSEDLTGLFSSLARALKNLGKSSWHRAHICLKGFENHNLYPTLVDSFNVGCPGLDRLNNSIKAAAKFELEDKYVESLHEIYILSKAVRKILSWEATISFISLEGSMKGEEGIDEKPNKKKKVMGKGTTLLMQFIKDNLLSLSVANNVNDNSCSTLPEKVAQCFLSHFESLLSKIKQVVESNESRRLPKLAKGTRDFAKEQMKAFAIVGNVFKRHGAMTLDTPVFELRETLTGKYGEDSKLICDLADQGGEICSLRYDLTVSFARYVAMNGLTSFRRYQIAKVYRRDNPSKARHREFYQCDFDIAGDETIATDFEVVRILVELLDELNIGDYEIKLNHKKLLDGMLEICGVPSHKMQTICSSIEKLDKQSFDQIITYYRLYLSMGGSRKIRGVQNLETVRPHQLLEQMVCTAFRAAADTLNQTRFGGLKNMTIKIDQLYFTIASALKPLQANKLPGDMEIIQDVKRLCVVFEHVEKMLTLGTCRDSHAYSTLNGMGTETRIC</sequence>
<evidence type="ECO:0000313" key="3">
    <source>
        <dbReference type="Proteomes" id="UP000235145"/>
    </source>
</evidence>
<dbReference type="GO" id="GO:0005739">
    <property type="term" value="C:mitochondrion"/>
    <property type="evidence" value="ECO:0000318"/>
    <property type="project" value="GO_Central"/>
</dbReference>